<evidence type="ECO:0000313" key="2">
    <source>
        <dbReference type="Proteomes" id="UP000604825"/>
    </source>
</evidence>
<protein>
    <submittedName>
        <fullName evidence="1">Uncharacterized protein</fullName>
    </submittedName>
</protein>
<dbReference type="Gene3D" id="1.25.10.10">
    <property type="entry name" value="Leucine-rich Repeat Variant"/>
    <property type="match status" value="1"/>
</dbReference>
<dbReference type="AlphaFoldDB" id="A0A811P372"/>
<evidence type="ECO:0000313" key="1">
    <source>
        <dbReference type="EMBL" id="CAD6236565.1"/>
    </source>
</evidence>
<comment type="caution">
    <text evidence="1">The sequence shown here is derived from an EMBL/GenBank/DDBJ whole genome shotgun (WGS) entry which is preliminary data.</text>
</comment>
<organism evidence="1 2">
    <name type="scientific">Miscanthus lutarioriparius</name>
    <dbReference type="NCBI Taxonomy" id="422564"/>
    <lineage>
        <taxon>Eukaryota</taxon>
        <taxon>Viridiplantae</taxon>
        <taxon>Streptophyta</taxon>
        <taxon>Embryophyta</taxon>
        <taxon>Tracheophyta</taxon>
        <taxon>Spermatophyta</taxon>
        <taxon>Magnoliopsida</taxon>
        <taxon>Liliopsida</taxon>
        <taxon>Poales</taxon>
        <taxon>Poaceae</taxon>
        <taxon>PACMAD clade</taxon>
        <taxon>Panicoideae</taxon>
        <taxon>Andropogonodae</taxon>
        <taxon>Andropogoneae</taxon>
        <taxon>Saccharinae</taxon>
        <taxon>Miscanthus</taxon>
    </lineage>
</organism>
<sequence length="122" mass="12520">MAGGMGQGRTGAATQGGGGATLPAAGCARVPQWPVVFSRFGALPLATSLSVSVSGVVVVEPSRADLLDGLPATVQAVLSYDPTVQLEATTHFRKLLSIAVPLFVKLLNSHIEDVHKQACAEL</sequence>
<proteinExistence type="predicted"/>
<dbReference type="OrthoDB" id="1742650at2759"/>
<keyword evidence="2" id="KW-1185">Reference proteome</keyword>
<accession>A0A811P372</accession>
<dbReference type="InterPro" id="IPR011989">
    <property type="entry name" value="ARM-like"/>
</dbReference>
<name>A0A811P372_9POAL</name>
<gene>
    <name evidence="1" type="ORF">NCGR_LOCUS24424</name>
</gene>
<dbReference type="Proteomes" id="UP000604825">
    <property type="component" value="Unassembled WGS sequence"/>
</dbReference>
<dbReference type="EMBL" id="CAJGYO010000006">
    <property type="protein sequence ID" value="CAD6236565.1"/>
    <property type="molecule type" value="Genomic_DNA"/>
</dbReference>
<reference evidence="1" key="1">
    <citation type="submission" date="2020-10" db="EMBL/GenBank/DDBJ databases">
        <authorList>
            <person name="Han B."/>
            <person name="Lu T."/>
            <person name="Zhao Q."/>
            <person name="Huang X."/>
            <person name="Zhao Y."/>
        </authorList>
    </citation>
    <scope>NUCLEOTIDE SEQUENCE</scope>
</reference>